<feature type="transmembrane region" description="Helical" evidence="1">
    <location>
        <begin position="53"/>
        <end position="72"/>
    </location>
</feature>
<sequence length="238" mass="25805">MDFTIILLALTIGLTSSLHCVGMCGPIALSLGLNAENKLKFSLRNLTYQFGRITTYTILGAILGVIGQSFSFAGLQNYLSIAIGVMMIILVMIPKFYEEGATSLKPINKMMVKVKMMLGKYLIKKDSSSLFTIGILNGLLPCGSVYATLTAAIAMGSIAKSASFMFFFGLGTLPLMFATVLFGNFLSVKQRETILKILPIVTIILGVLFILRGLELNIPFISPNPDALKLNGMEDHSM</sequence>
<comment type="caution">
    <text evidence="3">The sequence shown here is derived from an EMBL/GenBank/DDBJ whole genome shotgun (WGS) entry which is preliminary data.</text>
</comment>
<proteinExistence type="predicted"/>
<feature type="transmembrane region" description="Helical" evidence="1">
    <location>
        <begin position="6"/>
        <end position="33"/>
    </location>
</feature>
<keyword evidence="1" id="KW-0812">Transmembrane</keyword>
<feature type="transmembrane region" description="Helical" evidence="1">
    <location>
        <begin position="164"/>
        <end position="186"/>
    </location>
</feature>
<feature type="transmembrane region" description="Helical" evidence="1">
    <location>
        <begin position="130"/>
        <end position="158"/>
    </location>
</feature>
<dbReference type="Proteomes" id="UP000275348">
    <property type="component" value="Unassembled WGS sequence"/>
</dbReference>
<evidence type="ECO:0000259" key="2">
    <source>
        <dbReference type="Pfam" id="PF13386"/>
    </source>
</evidence>
<name>A0A3L9M7Q6_9FLAO</name>
<dbReference type="AlphaFoldDB" id="A0A3L9M7Q6"/>
<evidence type="ECO:0000313" key="4">
    <source>
        <dbReference type="Proteomes" id="UP000275348"/>
    </source>
</evidence>
<protein>
    <submittedName>
        <fullName evidence="3">Sulfite exporter TauE/SafE family protein</fullName>
    </submittedName>
</protein>
<feature type="transmembrane region" description="Helical" evidence="1">
    <location>
        <begin position="193"/>
        <end position="214"/>
    </location>
</feature>
<keyword evidence="1" id="KW-0472">Membrane</keyword>
<evidence type="ECO:0000313" key="3">
    <source>
        <dbReference type="EMBL" id="RLZ09267.1"/>
    </source>
</evidence>
<dbReference type="PANTHER" id="PTHR42208">
    <property type="entry name" value="HEAVY METAL TRANSPORTER-RELATED"/>
    <property type="match status" value="1"/>
</dbReference>
<dbReference type="PANTHER" id="PTHR42208:SF1">
    <property type="entry name" value="HEAVY METAL TRANSPORTER"/>
    <property type="match status" value="1"/>
</dbReference>
<gene>
    <name evidence="3" type="ORF">EAH69_08580</name>
</gene>
<feature type="transmembrane region" description="Helical" evidence="1">
    <location>
        <begin position="78"/>
        <end position="97"/>
    </location>
</feature>
<feature type="domain" description="Urease accessory protein UreH-like transmembrane" evidence="2">
    <location>
        <begin position="9"/>
        <end position="208"/>
    </location>
</feature>
<dbReference type="OrthoDB" id="594443at2"/>
<reference evidence="3 4" key="1">
    <citation type="submission" date="2018-10" db="EMBL/GenBank/DDBJ databases">
        <authorList>
            <person name="Chen X."/>
        </authorList>
    </citation>
    <scope>NUCLEOTIDE SEQUENCE [LARGE SCALE GENOMIC DNA]</scope>
    <source>
        <strain evidence="3 4">YIM 102668</strain>
    </source>
</reference>
<dbReference type="InterPro" id="IPR039447">
    <property type="entry name" value="UreH-like_TM_dom"/>
</dbReference>
<dbReference type="RefSeq" id="WP_121934786.1">
    <property type="nucleotide sequence ID" value="NZ_RDOJ01000010.1"/>
</dbReference>
<dbReference type="EMBL" id="RDOJ01000010">
    <property type="protein sequence ID" value="RLZ09267.1"/>
    <property type="molecule type" value="Genomic_DNA"/>
</dbReference>
<dbReference type="Pfam" id="PF13386">
    <property type="entry name" value="DsbD_2"/>
    <property type="match status" value="1"/>
</dbReference>
<accession>A0A3L9M7Q6</accession>
<organism evidence="3 4">
    <name type="scientific">Faecalibacter macacae</name>
    <dbReference type="NCBI Taxonomy" id="1859289"/>
    <lineage>
        <taxon>Bacteria</taxon>
        <taxon>Pseudomonadati</taxon>
        <taxon>Bacteroidota</taxon>
        <taxon>Flavobacteriia</taxon>
        <taxon>Flavobacteriales</taxon>
        <taxon>Weeksellaceae</taxon>
        <taxon>Faecalibacter</taxon>
    </lineage>
</organism>
<keyword evidence="4" id="KW-1185">Reference proteome</keyword>
<evidence type="ECO:0000256" key="1">
    <source>
        <dbReference type="SAM" id="Phobius"/>
    </source>
</evidence>
<keyword evidence="1" id="KW-1133">Transmembrane helix</keyword>